<feature type="region of interest" description="Disordered" evidence="1">
    <location>
        <begin position="52"/>
        <end position="91"/>
    </location>
</feature>
<dbReference type="Gene3D" id="3.30.470.20">
    <property type="entry name" value="ATP-grasp fold, B domain"/>
    <property type="match status" value="1"/>
</dbReference>
<evidence type="ECO:0000313" key="2">
    <source>
        <dbReference type="EMBL" id="GAA3725692.1"/>
    </source>
</evidence>
<feature type="compositionally biased region" description="Basic residues" evidence="1">
    <location>
        <begin position="55"/>
        <end position="73"/>
    </location>
</feature>
<comment type="caution">
    <text evidence="2">The sequence shown here is derived from an EMBL/GenBank/DDBJ whole genome shotgun (WGS) entry which is preliminary data.</text>
</comment>
<evidence type="ECO:0000313" key="3">
    <source>
        <dbReference type="Proteomes" id="UP001499884"/>
    </source>
</evidence>
<dbReference type="RefSeq" id="WP_425588265.1">
    <property type="nucleotide sequence ID" value="NZ_BAABEP010000013.1"/>
</dbReference>
<proteinExistence type="predicted"/>
<protein>
    <recommendedName>
        <fullName evidence="4">ATP-grasp fold RimK-type domain-containing protein</fullName>
    </recommendedName>
</protein>
<organism evidence="2 3">
    <name type="scientific">Streptomyces tremellae</name>
    <dbReference type="NCBI Taxonomy" id="1124239"/>
    <lineage>
        <taxon>Bacteria</taxon>
        <taxon>Bacillati</taxon>
        <taxon>Actinomycetota</taxon>
        <taxon>Actinomycetes</taxon>
        <taxon>Kitasatosporales</taxon>
        <taxon>Streptomycetaceae</taxon>
        <taxon>Streptomyces</taxon>
    </lineage>
</organism>
<keyword evidence="3" id="KW-1185">Reference proteome</keyword>
<evidence type="ECO:0008006" key="4">
    <source>
        <dbReference type="Google" id="ProtNLM"/>
    </source>
</evidence>
<dbReference type="Proteomes" id="UP001499884">
    <property type="component" value="Unassembled WGS sequence"/>
</dbReference>
<sequence length="91" mass="9589">MPERRVALPREVAAIAARRCEVYGLDVYGVDMIDAGGGTPLIVEVNAFPGARPAGRARRSPRWRCAPPRRARRGSGPGGALGGERPLAQGA</sequence>
<reference evidence="3" key="1">
    <citation type="journal article" date="2019" name="Int. J. Syst. Evol. Microbiol.">
        <title>The Global Catalogue of Microorganisms (GCM) 10K type strain sequencing project: providing services to taxonomists for standard genome sequencing and annotation.</title>
        <authorList>
            <consortium name="The Broad Institute Genomics Platform"/>
            <consortium name="The Broad Institute Genome Sequencing Center for Infectious Disease"/>
            <person name="Wu L."/>
            <person name="Ma J."/>
        </authorList>
    </citation>
    <scope>NUCLEOTIDE SEQUENCE [LARGE SCALE GENOMIC DNA]</scope>
    <source>
        <strain evidence="3">JCM 30846</strain>
    </source>
</reference>
<dbReference type="SUPFAM" id="SSF56059">
    <property type="entry name" value="Glutathione synthetase ATP-binding domain-like"/>
    <property type="match status" value="1"/>
</dbReference>
<accession>A0ABP7EVU0</accession>
<evidence type="ECO:0000256" key="1">
    <source>
        <dbReference type="SAM" id="MobiDB-lite"/>
    </source>
</evidence>
<gene>
    <name evidence="2" type="ORF">GCM10023082_24620</name>
</gene>
<name>A0ABP7EVU0_9ACTN</name>
<dbReference type="EMBL" id="BAABEP010000013">
    <property type="protein sequence ID" value="GAA3725692.1"/>
    <property type="molecule type" value="Genomic_DNA"/>
</dbReference>